<dbReference type="EMBL" id="UINC01080594">
    <property type="protein sequence ID" value="SVC23671.1"/>
    <property type="molecule type" value="Genomic_DNA"/>
</dbReference>
<dbReference type="AlphaFoldDB" id="A0A382KLW0"/>
<organism evidence="1">
    <name type="scientific">marine metagenome</name>
    <dbReference type="NCBI Taxonomy" id="408172"/>
    <lineage>
        <taxon>unclassified sequences</taxon>
        <taxon>metagenomes</taxon>
        <taxon>ecological metagenomes</taxon>
    </lineage>
</organism>
<proteinExistence type="predicted"/>
<reference evidence="1" key="1">
    <citation type="submission" date="2018-05" db="EMBL/GenBank/DDBJ databases">
        <authorList>
            <person name="Lanie J.A."/>
            <person name="Ng W.-L."/>
            <person name="Kazmierczak K.M."/>
            <person name="Andrzejewski T.M."/>
            <person name="Davidsen T.M."/>
            <person name="Wayne K.J."/>
            <person name="Tettelin H."/>
            <person name="Glass J.I."/>
            <person name="Rusch D."/>
            <person name="Podicherti R."/>
            <person name="Tsui H.-C.T."/>
            <person name="Winkler M.E."/>
        </authorList>
    </citation>
    <scope>NUCLEOTIDE SEQUENCE</scope>
</reference>
<name>A0A382KLW0_9ZZZZ</name>
<gene>
    <name evidence="1" type="ORF">METZ01_LOCUS276525</name>
</gene>
<protein>
    <submittedName>
        <fullName evidence="1">Uncharacterized protein</fullName>
    </submittedName>
</protein>
<accession>A0A382KLW0</accession>
<evidence type="ECO:0000313" key="1">
    <source>
        <dbReference type="EMBL" id="SVC23671.1"/>
    </source>
</evidence>
<sequence>MKELRTALLKKLLKAHISTIEKTVTSEMQRQIIRKDIHEIKLELARRKEHLELVHTESS</sequence>